<protein>
    <recommendedName>
        <fullName evidence="9">Beta-ketoacyl-[acyl-carrier-protein] synthase III</fullName>
        <shortName evidence="9">Beta-ketoacyl-ACP synthase III</shortName>
        <shortName evidence="9">KAS III</shortName>
        <ecNumber evidence="9">2.3.1.180</ecNumber>
    </recommendedName>
    <alternativeName>
        <fullName evidence="9">3-oxoacyl-[acyl-carrier-protein] synthase 3</fullName>
    </alternativeName>
    <alternativeName>
        <fullName evidence="9">3-oxoacyl-[acyl-carrier-protein] synthase III</fullName>
    </alternativeName>
</protein>
<dbReference type="PANTHER" id="PTHR34069:SF2">
    <property type="entry name" value="BETA-KETOACYL-[ACYL-CARRIER-PROTEIN] SYNTHASE III"/>
    <property type="match status" value="1"/>
</dbReference>
<dbReference type="CDD" id="cd00830">
    <property type="entry name" value="KAS_III"/>
    <property type="match status" value="1"/>
</dbReference>
<evidence type="ECO:0000259" key="10">
    <source>
        <dbReference type="Pfam" id="PF08541"/>
    </source>
</evidence>
<dbReference type="Proteomes" id="UP000236178">
    <property type="component" value="Unassembled WGS sequence"/>
</dbReference>
<evidence type="ECO:0000313" key="13">
    <source>
        <dbReference type="Proteomes" id="UP000236178"/>
    </source>
</evidence>
<dbReference type="InterPro" id="IPR016039">
    <property type="entry name" value="Thiolase-like"/>
</dbReference>
<dbReference type="InterPro" id="IPR004655">
    <property type="entry name" value="FabH"/>
</dbReference>
<keyword evidence="13" id="KW-1185">Reference proteome</keyword>
<evidence type="ECO:0000256" key="4">
    <source>
        <dbReference type="ARBA" id="ARBA00022679"/>
    </source>
</evidence>
<dbReference type="GO" id="GO:0033818">
    <property type="term" value="F:beta-ketoacyl-acyl-carrier-protein synthase III activity"/>
    <property type="evidence" value="ECO:0007669"/>
    <property type="project" value="UniProtKB-UniRule"/>
</dbReference>
<dbReference type="GO" id="GO:0004315">
    <property type="term" value="F:3-oxoacyl-[acyl-carrier-protein] synthase activity"/>
    <property type="evidence" value="ECO:0007669"/>
    <property type="project" value="InterPro"/>
</dbReference>
<dbReference type="Gene3D" id="3.40.47.10">
    <property type="match status" value="1"/>
</dbReference>
<keyword evidence="9" id="KW-0511">Multifunctional enzyme</keyword>
<dbReference type="EMBL" id="PJOS01000051">
    <property type="protein sequence ID" value="PKT70414.1"/>
    <property type="molecule type" value="Genomic_DNA"/>
</dbReference>
<feature type="domain" description="Beta-ketoacyl-[acyl-carrier-protein] synthase III N-terminal" evidence="11">
    <location>
        <begin position="106"/>
        <end position="186"/>
    </location>
</feature>
<evidence type="ECO:0000259" key="11">
    <source>
        <dbReference type="Pfam" id="PF08545"/>
    </source>
</evidence>
<comment type="subunit">
    <text evidence="9">Homodimer.</text>
</comment>
<evidence type="ECO:0000256" key="2">
    <source>
        <dbReference type="ARBA" id="ARBA00022490"/>
    </source>
</evidence>
<comment type="similarity">
    <text evidence="1 9">Belongs to the thiolase-like superfamily. FabH family.</text>
</comment>
<feature type="active site" evidence="9">
    <location>
        <position position="257"/>
    </location>
</feature>
<dbReference type="AlphaFoldDB" id="A0A2I0SKJ8"/>
<dbReference type="HAMAP" id="MF_01815">
    <property type="entry name" value="FabH"/>
    <property type="match status" value="1"/>
</dbReference>
<dbReference type="Pfam" id="PF08545">
    <property type="entry name" value="ACP_syn_III"/>
    <property type="match status" value="1"/>
</dbReference>
<dbReference type="PANTHER" id="PTHR34069">
    <property type="entry name" value="3-OXOACYL-[ACYL-CARRIER-PROTEIN] SYNTHASE 3"/>
    <property type="match status" value="1"/>
</dbReference>
<feature type="domain" description="Beta-ketoacyl-[acyl-carrier-protein] synthase III C-terminal" evidence="10">
    <location>
        <begin position="244"/>
        <end position="330"/>
    </location>
</feature>
<feature type="active site" evidence="9">
    <location>
        <position position="287"/>
    </location>
</feature>
<keyword evidence="2 9" id="KW-0963">Cytoplasm</keyword>
<comment type="subcellular location">
    <subcellularLocation>
        <location evidence="9">Cytoplasm</location>
    </subcellularLocation>
</comment>
<dbReference type="NCBIfam" id="NF006829">
    <property type="entry name" value="PRK09352.1"/>
    <property type="match status" value="1"/>
</dbReference>
<keyword evidence="8 9" id="KW-0012">Acyltransferase</keyword>
<comment type="catalytic activity">
    <reaction evidence="9">
        <text>malonyl-[ACP] + acetyl-CoA + H(+) = 3-oxobutanoyl-[ACP] + CO2 + CoA</text>
        <dbReference type="Rhea" id="RHEA:12080"/>
        <dbReference type="Rhea" id="RHEA-COMP:9623"/>
        <dbReference type="Rhea" id="RHEA-COMP:9625"/>
        <dbReference type="ChEBI" id="CHEBI:15378"/>
        <dbReference type="ChEBI" id="CHEBI:16526"/>
        <dbReference type="ChEBI" id="CHEBI:57287"/>
        <dbReference type="ChEBI" id="CHEBI:57288"/>
        <dbReference type="ChEBI" id="CHEBI:78449"/>
        <dbReference type="ChEBI" id="CHEBI:78450"/>
        <dbReference type="EC" id="2.3.1.180"/>
    </reaction>
</comment>
<dbReference type="GO" id="GO:0044550">
    <property type="term" value="P:secondary metabolite biosynthetic process"/>
    <property type="evidence" value="ECO:0007669"/>
    <property type="project" value="TreeGrafter"/>
</dbReference>
<gene>
    <name evidence="9" type="primary">fabH</name>
    <name evidence="12" type="ORF">CW362_24545</name>
</gene>
<evidence type="ECO:0000256" key="6">
    <source>
        <dbReference type="ARBA" id="ARBA00023098"/>
    </source>
</evidence>
<comment type="domain">
    <text evidence="9">The last Arg residue of the ACP-binding site is essential for the weak association between ACP/AcpP and FabH.</text>
</comment>
<reference evidence="12 13" key="1">
    <citation type="submission" date="2017-12" db="EMBL/GenBank/DDBJ databases">
        <title>Streptomyces populusis sp. nov., a novel endophytic actinobacterium isolated from stems of Populus adenopoda Maxim.</title>
        <authorList>
            <person name="Wang Z."/>
        </authorList>
    </citation>
    <scope>NUCLEOTIDE SEQUENCE [LARGE SCALE GENOMIC DNA]</scope>
    <source>
        <strain evidence="12 13">A249</strain>
    </source>
</reference>
<name>A0A2I0SKJ8_9ACTN</name>
<dbReference type="NCBIfam" id="TIGR00747">
    <property type="entry name" value="fabH"/>
    <property type="match status" value="1"/>
</dbReference>
<keyword evidence="6 9" id="KW-0443">Lipid metabolism</keyword>
<dbReference type="OrthoDB" id="9815506at2"/>
<dbReference type="GO" id="GO:0006633">
    <property type="term" value="P:fatty acid biosynthetic process"/>
    <property type="evidence" value="ECO:0007669"/>
    <property type="project" value="UniProtKB-UniRule"/>
</dbReference>
<evidence type="ECO:0000313" key="12">
    <source>
        <dbReference type="EMBL" id="PKT70414.1"/>
    </source>
</evidence>
<evidence type="ECO:0000256" key="7">
    <source>
        <dbReference type="ARBA" id="ARBA00023160"/>
    </source>
</evidence>
<dbReference type="InterPro" id="IPR013751">
    <property type="entry name" value="ACP_syn_III_N"/>
</dbReference>
<accession>A0A2I0SKJ8</accession>
<feature type="region of interest" description="ACP-binding" evidence="9">
    <location>
        <begin position="258"/>
        <end position="262"/>
    </location>
</feature>
<keyword evidence="3 9" id="KW-0444">Lipid biosynthesis</keyword>
<evidence type="ECO:0000256" key="3">
    <source>
        <dbReference type="ARBA" id="ARBA00022516"/>
    </source>
</evidence>
<comment type="caution">
    <text evidence="12">The sequence shown here is derived from an EMBL/GenBank/DDBJ whole genome shotgun (WGS) entry which is preliminary data.</text>
</comment>
<feature type="active site" evidence="9">
    <location>
        <position position="112"/>
    </location>
</feature>
<comment type="pathway">
    <text evidence="9">Lipid metabolism; fatty acid biosynthesis.</text>
</comment>
<keyword evidence="4 9" id="KW-0808">Transferase</keyword>
<keyword evidence="5 9" id="KW-0276">Fatty acid metabolism</keyword>
<comment type="function">
    <text evidence="9">Catalyzes the condensation reaction of fatty acid synthesis by the addition to an acyl acceptor of two carbons from malonyl-ACP. Catalyzes the first condensation reaction which initiates fatty acid synthesis and may therefore play a role in governing the total rate of fatty acid production. Possesses both acetoacetyl-ACP synthase and acetyl transacylase activities. Its substrate specificity determines the biosynthesis of branched-chain and/or straight-chain of fatty acids.</text>
</comment>
<dbReference type="RefSeq" id="WP_103551692.1">
    <property type="nucleotide sequence ID" value="NZ_KZ626890.1"/>
</dbReference>
<dbReference type="GO" id="GO:0005737">
    <property type="term" value="C:cytoplasm"/>
    <property type="evidence" value="ECO:0007669"/>
    <property type="project" value="UniProtKB-SubCell"/>
</dbReference>
<dbReference type="UniPathway" id="UPA00094"/>
<proteinExistence type="inferred from homology"/>
<dbReference type="InterPro" id="IPR013747">
    <property type="entry name" value="ACP_syn_III_C"/>
</dbReference>
<dbReference type="EC" id="2.3.1.180" evidence="9"/>
<dbReference type="SUPFAM" id="SSF53901">
    <property type="entry name" value="Thiolase-like"/>
    <property type="match status" value="1"/>
</dbReference>
<evidence type="ECO:0000256" key="1">
    <source>
        <dbReference type="ARBA" id="ARBA00008642"/>
    </source>
</evidence>
<evidence type="ECO:0000256" key="5">
    <source>
        <dbReference type="ARBA" id="ARBA00022832"/>
    </source>
</evidence>
<organism evidence="12 13">
    <name type="scientific">Streptomyces populi</name>
    <dbReference type="NCBI Taxonomy" id="2058924"/>
    <lineage>
        <taxon>Bacteria</taxon>
        <taxon>Bacillati</taxon>
        <taxon>Actinomycetota</taxon>
        <taxon>Actinomycetes</taxon>
        <taxon>Kitasatosporales</taxon>
        <taxon>Streptomycetaceae</taxon>
        <taxon>Streptomyces</taxon>
    </lineage>
</organism>
<keyword evidence="7 9" id="KW-0275">Fatty acid biosynthesis</keyword>
<dbReference type="Pfam" id="PF08541">
    <property type="entry name" value="ACP_syn_III_C"/>
    <property type="match status" value="1"/>
</dbReference>
<sequence length="336" mass="34516">MSRTAVIRGIGAWVPPRIVTNDELARELDTSDEWIRSRTGISQRHIADPDMATSDLAVEAGGRALKSASTASVDFVIVATSTPDRPCPATAPSVASRLGLGTAAAFDVGAVCTGFLYSLAAGAGLIAAGTAESVLVLGADTFSTILDPVDRSTRAVFGDGAGGVVLAAGAPDEPGALGRFDLASDGEGSDLITVPSGGSRDPVRTGPGRAAEAADPYFRMEGRTVFRNAVERMAASALRVAGARGWDVGAVDLLVAHQANLRIMNAVADRMRLPRERCAVNVDRVGNTAAASIPLALVDAMDDGTLRPGHRVVLTAFGGGLTWGSCALRWPDLVAG</sequence>
<evidence type="ECO:0000256" key="9">
    <source>
        <dbReference type="HAMAP-Rule" id="MF_01815"/>
    </source>
</evidence>
<evidence type="ECO:0000256" key="8">
    <source>
        <dbReference type="ARBA" id="ARBA00023315"/>
    </source>
</evidence>